<evidence type="ECO:0000256" key="10">
    <source>
        <dbReference type="ARBA" id="ARBA00022989"/>
    </source>
</evidence>
<evidence type="ECO:0000256" key="6">
    <source>
        <dbReference type="ARBA" id="ARBA00022679"/>
    </source>
</evidence>
<dbReference type="InterPro" id="IPR018365">
    <property type="entry name" value="Cell_cycle_FtsW-rel_CS"/>
</dbReference>
<keyword evidence="12" id="KW-0131">Cell cycle</keyword>
<feature type="transmembrane region" description="Helical" evidence="22">
    <location>
        <begin position="91"/>
        <end position="109"/>
    </location>
</feature>
<dbReference type="GO" id="GO:0009252">
    <property type="term" value="P:peptidoglycan biosynthetic process"/>
    <property type="evidence" value="ECO:0007669"/>
    <property type="project" value="UniProtKB-KW"/>
</dbReference>
<name>A0A0S2M499_9MICC</name>
<keyword evidence="13" id="KW-0961">Cell wall biogenesis/degradation</keyword>
<evidence type="ECO:0000256" key="18">
    <source>
        <dbReference type="ARBA" id="ARBA00041418"/>
    </source>
</evidence>
<feature type="transmembrane region" description="Helical" evidence="22">
    <location>
        <begin position="64"/>
        <end position="84"/>
    </location>
</feature>
<comment type="function">
    <text evidence="21">Peptidoglycan polymerase that is essential for cell division.</text>
</comment>
<evidence type="ECO:0000256" key="11">
    <source>
        <dbReference type="ARBA" id="ARBA00023136"/>
    </source>
</evidence>
<accession>A0A0S2M499</accession>
<dbReference type="GO" id="GO:0008360">
    <property type="term" value="P:regulation of cell shape"/>
    <property type="evidence" value="ECO:0007669"/>
    <property type="project" value="UniProtKB-KW"/>
</dbReference>
<evidence type="ECO:0000313" key="23">
    <source>
        <dbReference type="EMBL" id="ALO68569.1"/>
    </source>
</evidence>
<feature type="transmembrane region" description="Helical" evidence="22">
    <location>
        <begin position="153"/>
        <end position="171"/>
    </location>
</feature>
<dbReference type="InterPro" id="IPR013437">
    <property type="entry name" value="FtsW"/>
</dbReference>
<dbReference type="Proteomes" id="UP000059574">
    <property type="component" value="Chromosome"/>
</dbReference>
<feature type="transmembrane region" description="Helical" evidence="22">
    <location>
        <begin position="21"/>
        <end position="44"/>
    </location>
</feature>
<evidence type="ECO:0000256" key="13">
    <source>
        <dbReference type="ARBA" id="ARBA00023316"/>
    </source>
</evidence>
<dbReference type="EC" id="2.4.99.28" evidence="19"/>
<keyword evidence="10 22" id="KW-1133">Transmembrane helix</keyword>
<evidence type="ECO:0000256" key="2">
    <source>
        <dbReference type="ARBA" id="ARBA00004752"/>
    </source>
</evidence>
<dbReference type="OrthoDB" id="9768187at2"/>
<evidence type="ECO:0000256" key="3">
    <source>
        <dbReference type="ARBA" id="ARBA00022475"/>
    </source>
</evidence>
<feature type="transmembrane region" description="Helical" evidence="22">
    <location>
        <begin position="285"/>
        <end position="308"/>
    </location>
</feature>
<dbReference type="NCBIfam" id="TIGR02614">
    <property type="entry name" value="ftsW"/>
    <property type="match status" value="1"/>
</dbReference>
<organism evidence="23 24">
    <name type="scientific">Arthrobacter alpinus</name>
    <dbReference type="NCBI Taxonomy" id="656366"/>
    <lineage>
        <taxon>Bacteria</taxon>
        <taxon>Bacillati</taxon>
        <taxon>Actinomycetota</taxon>
        <taxon>Actinomycetes</taxon>
        <taxon>Micrococcales</taxon>
        <taxon>Micrococcaceae</taxon>
        <taxon>Arthrobacter</taxon>
    </lineage>
</organism>
<dbReference type="GO" id="GO:0015648">
    <property type="term" value="F:lipid-linked peptidoglycan transporter activity"/>
    <property type="evidence" value="ECO:0007669"/>
    <property type="project" value="TreeGrafter"/>
</dbReference>
<evidence type="ECO:0000256" key="8">
    <source>
        <dbReference type="ARBA" id="ARBA00022960"/>
    </source>
</evidence>
<evidence type="ECO:0000256" key="20">
    <source>
        <dbReference type="ARBA" id="ARBA00049902"/>
    </source>
</evidence>
<dbReference type="GO" id="GO:0071555">
    <property type="term" value="P:cell wall organization"/>
    <property type="evidence" value="ECO:0007669"/>
    <property type="project" value="UniProtKB-KW"/>
</dbReference>
<evidence type="ECO:0000256" key="1">
    <source>
        <dbReference type="ARBA" id="ARBA00004651"/>
    </source>
</evidence>
<keyword evidence="9" id="KW-0573">Peptidoglycan synthesis</keyword>
<comment type="similarity">
    <text evidence="16">Belongs to the SEDS family. FtsW subfamily.</text>
</comment>
<gene>
    <name evidence="23" type="ORF">AS189_14155</name>
</gene>
<keyword evidence="11 22" id="KW-0472">Membrane</keyword>
<dbReference type="EMBL" id="CP013200">
    <property type="protein sequence ID" value="ALO68569.1"/>
    <property type="molecule type" value="Genomic_DNA"/>
</dbReference>
<comment type="subcellular location">
    <subcellularLocation>
        <location evidence="1">Cell membrane</location>
        <topology evidence="1">Multi-pass membrane protein</topology>
    </subcellularLocation>
</comment>
<dbReference type="GO" id="GO:0051301">
    <property type="term" value="P:cell division"/>
    <property type="evidence" value="ECO:0007669"/>
    <property type="project" value="UniProtKB-KW"/>
</dbReference>
<dbReference type="AlphaFoldDB" id="A0A0S2M499"/>
<dbReference type="GO" id="GO:0008955">
    <property type="term" value="F:peptidoglycan glycosyltransferase activity"/>
    <property type="evidence" value="ECO:0007669"/>
    <property type="project" value="UniProtKB-EC"/>
</dbReference>
<dbReference type="GO" id="GO:0032153">
    <property type="term" value="C:cell division site"/>
    <property type="evidence" value="ECO:0007669"/>
    <property type="project" value="TreeGrafter"/>
</dbReference>
<feature type="transmembrane region" description="Helical" evidence="22">
    <location>
        <begin position="200"/>
        <end position="219"/>
    </location>
</feature>
<keyword evidence="4" id="KW-0132">Cell division</keyword>
<evidence type="ECO:0000256" key="17">
    <source>
        <dbReference type="ARBA" id="ARBA00041185"/>
    </source>
</evidence>
<keyword evidence="8" id="KW-0133">Cell shape</keyword>
<feature type="transmembrane region" description="Helical" evidence="22">
    <location>
        <begin position="177"/>
        <end position="195"/>
    </location>
</feature>
<evidence type="ECO:0000256" key="19">
    <source>
        <dbReference type="ARBA" id="ARBA00044770"/>
    </source>
</evidence>
<keyword evidence="5" id="KW-0328">Glycosyltransferase</keyword>
<evidence type="ECO:0000256" key="7">
    <source>
        <dbReference type="ARBA" id="ARBA00022692"/>
    </source>
</evidence>
<evidence type="ECO:0000256" key="22">
    <source>
        <dbReference type="SAM" id="Phobius"/>
    </source>
</evidence>
<reference evidence="24" key="1">
    <citation type="submission" date="2015-11" db="EMBL/GenBank/DDBJ databases">
        <authorList>
            <person name="Kumar R."/>
            <person name="Singh D."/>
            <person name="Swarnkar M.K."/>
            <person name="Singh A.K."/>
            <person name="Kumar S."/>
        </authorList>
    </citation>
    <scope>NUCLEOTIDE SEQUENCE [LARGE SCALE GENOMIC DNA]</scope>
    <source>
        <strain evidence="24">ERGS4:06</strain>
    </source>
</reference>
<evidence type="ECO:0000256" key="21">
    <source>
        <dbReference type="ARBA" id="ARBA00049966"/>
    </source>
</evidence>
<evidence type="ECO:0000313" key="24">
    <source>
        <dbReference type="Proteomes" id="UP000059574"/>
    </source>
</evidence>
<evidence type="ECO:0000256" key="14">
    <source>
        <dbReference type="ARBA" id="ARBA00032370"/>
    </source>
</evidence>
<feature type="transmembrane region" description="Helical" evidence="22">
    <location>
        <begin position="129"/>
        <end position="146"/>
    </location>
</feature>
<feature type="transmembrane region" description="Helical" evidence="22">
    <location>
        <begin position="351"/>
        <end position="372"/>
    </location>
</feature>
<dbReference type="InterPro" id="IPR001182">
    <property type="entry name" value="FtsW/RodA"/>
</dbReference>
<comment type="pathway">
    <text evidence="2">Cell wall biogenesis; peptidoglycan biosynthesis.</text>
</comment>
<evidence type="ECO:0000256" key="12">
    <source>
        <dbReference type="ARBA" id="ARBA00023306"/>
    </source>
</evidence>
<evidence type="ECO:0000256" key="9">
    <source>
        <dbReference type="ARBA" id="ARBA00022984"/>
    </source>
</evidence>
<proteinExistence type="inferred from homology"/>
<comment type="catalytic activity">
    <reaction evidence="20">
        <text>[GlcNAc-(1-&gt;4)-Mur2Ac(oyl-L-Ala-gamma-D-Glu-L-Lys-D-Ala-D-Ala)](n)-di-trans,octa-cis-undecaprenyl diphosphate + beta-D-GlcNAc-(1-&gt;4)-Mur2Ac(oyl-L-Ala-gamma-D-Glu-L-Lys-D-Ala-D-Ala)-di-trans,octa-cis-undecaprenyl diphosphate = [GlcNAc-(1-&gt;4)-Mur2Ac(oyl-L-Ala-gamma-D-Glu-L-Lys-D-Ala-D-Ala)](n+1)-di-trans,octa-cis-undecaprenyl diphosphate + di-trans,octa-cis-undecaprenyl diphosphate + H(+)</text>
        <dbReference type="Rhea" id="RHEA:23708"/>
        <dbReference type="Rhea" id="RHEA-COMP:9602"/>
        <dbReference type="Rhea" id="RHEA-COMP:9603"/>
        <dbReference type="ChEBI" id="CHEBI:15378"/>
        <dbReference type="ChEBI" id="CHEBI:58405"/>
        <dbReference type="ChEBI" id="CHEBI:60033"/>
        <dbReference type="ChEBI" id="CHEBI:78435"/>
        <dbReference type="EC" id="2.4.99.28"/>
    </reaction>
</comment>
<sequence length="384" mass="41065">MAKLFPRFRSWFNFRVGRPTSAYYWIIGTTLALTLIGRMAVLSASTAETISEGKDPYDLFIKEAGFAIIGLVLMFILSCVPPALWKKAAPWLLGLAVLLLGLVFTPLGVDVQGNQNWLGLGGIQFQPSEAAKLALAVWMGAVLAAKGTLIRQFVHVVIPVGIGGGLILGLILLGKDLGTAIIVGIMVLAGLMFAAVPKRFLFLALGVGALVAFLFSFFSDNRSGRISSWLGDCSVDGACDQYLNGAYALASGGWFGVGLGQSRQKWNWIPEAHNDFIFAILGEEFGLLGTLVIVGLYAVLAFSIFRVIKSRNDPFSRIVCGMIMTWIIGQAVVNIAVVVGLLPVIGVPLPLISYGGTSLIMVLAALGVVLSFSRTEPERNLLIS</sequence>
<evidence type="ECO:0000256" key="5">
    <source>
        <dbReference type="ARBA" id="ARBA00022676"/>
    </source>
</evidence>
<reference evidence="23 24" key="2">
    <citation type="journal article" date="2016" name="J. Biotechnol.">
        <title>Complete genome sequence of Arthrobacter alpinus ERGS4:06, a yellow pigmented bacterium tolerant to cold and radiations isolated from Sikkim Himalaya.</title>
        <authorList>
            <person name="Kumar R."/>
            <person name="Singh D."/>
            <person name="Swarnkar M.K."/>
            <person name="Singh A.K."/>
            <person name="Kumar S."/>
        </authorList>
    </citation>
    <scope>NUCLEOTIDE SEQUENCE [LARGE SCALE GENOMIC DNA]</scope>
    <source>
        <strain evidence="23 24">ERGS4:06</strain>
    </source>
</reference>
<keyword evidence="3" id="KW-1003">Cell membrane</keyword>
<evidence type="ECO:0000256" key="15">
    <source>
        <dbReference type="ARBA" id="ARBA00033270"/>
    </source>
</evidence>
<keyword evidence="7 22" id="KW-0812">Transmembrane</keyword>
<evidence type="ECO:0000256" key="16">
    <source>
        <dbReference type="ARBA" id="ARBA00038053"/>
    </source>
</evidence>
<feature type="transmembrane region" description="Helical" evidence="22">
    <location>
        <begin position="320"/>
        <end position="345"/>
    </location>
</feature>
<dbReference type="PANTHER" id="PTHR30474:SF2">
    <property type="entry name" value="PEPTIDOGLYCAN GLYCOSYLTRANSFERASE FTSW-RELATED"/>
    <property type="match status" value="1"/>
</dbReference>
<dbReference type="GO" id="GO:0005886">
    <property type="term" value="C:plasma membrane"/>
    <property type="evidence" value="ECO:0007669"/>
    <property type="project" value="UniProtKB-SubCell"/>
</dbReference>
<dbReference type="PANTHER" id="PTHR30474">
    <property type="entry name" value="CELL CYCLE PROTEIN"/>
    <property type="match status" value="1"/>
</dbReference>
<dbReference type="Pfam" id="PF01098">
    <property type="entry name" value="FTSW_RODA_SPOVE"/>
    <property type="match status" value="1"/>
</dbReference>
<protein>
    <recommendedName>
        <fullName evidence="17">Probable peptidoglycan glycosyltransferase FtsW</fullName>
        <ecNumber evidence="19">2.4.99.28</ecNumber>
    </recommendedName>
    <alternativeName>
        <fullName evidence="18">Cell division protein FtsW</fullName>
    </alternativeName>
    <alternativeName>
        <fullName evidence="15">Cell wall polymerase</fullName>
    </alternativeName>
    <alternativeName>
        <fullName evidence="14">Peptidoglycan polymerase</fullName>
    </alternativeName>
</protein>
<dbReference type="PROSITE" id="PS00428">
    <property type="entry name" value="FTSW_RODA_SPOVE"/>
    <property type="match status" value="1"/>
</dbReference>
<keyword evidence="6" id="KW-0808">Transferase</keyword>
<evidence type="ECO:0000256" key="4">
    <source>
        <dbReference type="ARBA" id="ARBA00022618"/>
    </source>
</evidence>